<name>A0A1I3KU42_9GAMM</name>
<dbReference type="Proteomes" id="UP000224607">
    <property type="component" value="Unassembled WGS sequence"/>
</dbReference>
<reference evidence="6" key="1">
    <citation type="submission" date="2016-10" db="EMBL/GenBank/DDBJ databases">
        <authorList>
            <person name="de Groot N.N."/>
        </authorList>
    </citation>
    <scope>NUCLEOTIDE SEQUENCE [LARGE SCALE GENOMIC DNA]</scope>
    <source>
        <strain evidence="6">DSM 17908</strain>
    </source>
</reference>
<organism evidence="6 7">
    <name type="scientific">Xenorhabdus mauleonii</name>
    <dbReference type="NCBI Taxonomy" id="351675"/>
    <lineage>
        <taxon>Bacteria</taxon>
        <taxon>Pseudomonadati</taxon>
        <taxon>Pseudomonadota</taxon>
        <taxon>Gammaproteobacteria</taxon>
        <taxon>Enterobacterales</taxon>
        <taxon>Morganellaceae</taxon>
        <taxon>Xenorhabdus</taxon>
    </lineage>
</organism>
<keyword evidence="3" id="KW-0472">Membrane</keyword>
<evidence type="ECO:0000256" key="3">
    <source>
        <dbReference type="SAM" id="Phobius"/>
    </source>
</evidence>
<proteinExistence type="predicted"/>
<dbReference type="Pfam" id="PF25601">
    <property type="entry name" value="AAA_lid_14"/>
    <property type="match status" value="1"/>
</dbReference>
<reference evidence="5 8" key="3">
    <citation type="journal article" date="2017" name="Nat. Microbiol.">
        <title>Natural product diversity associated with the nematode symbionts Photorhabdus and Xenorhabdus.</title>
        <authorList>
            <person name="Tobias N.J."/>
            <person name="Wolff H."/>
            <person name="Djahanschiri B."/>
            <person name="Grundmann F."/>
            <person name="Kronenwerth M."/>
            <person name="Shi Y.M."/>
            <person name="Simonyi S."/>
            <person name="Grun P."/>
            <person name="Shapiro-Ilan D."/>
            <person name="Pidot S.J."/>
            <person name="Stinear T.P."/>
            <person name="Ebersberger I."/>
            <person name="Bode H.B."/>
        </authorList>
    </citation>
    <scope>NUCLEOTIDE SEQUENCE [LARGE SCALE GENOMIC DNA]</scope>
    <source>
        <strain evidence="5 8">DSM 17908</strain>
    </source>
</reference>
<evidence type="ECO:0000313" key="8">
    <source>
        <dbReference type="Proteomes" id="UP000224607"/>
    </source>
</evidence>
<evidence type="ECO:0000313" key="6">
    <source>
        <dbReference type="EMBL" id="SFI75635.1"/>
    </source>
</evidence>
<dbReference type="NCBIfam" id="NF038308">
    <property type="entry name" value="RNA_repair_RtcR"/>
    <property type="match status" value="1"/>
</dbReference>
<gene>
    <name evidence="6" type="ORF">SAMN05421680_103185</name>
    <name evidence="5" type="ORF">Xmau_01356</name>
</gene>
<dbReference type="PANTHER" id="PTHR32071:SF14">
    <property type="entry name" value="TRANSCRIPTIONAL REGULATORY PROTEIN RTCR"/>
    <property type="match status" value="1"/>
</dbReference>
<keyword evidence="3" id="KW-0812">Transmembrane</keyword>
<dbReference type="GO" id="GO:0005524">
    <property type="term" value="F:ATP binding"/>
    <property type="evidence" value="ECO:0007669"/>
    <property type="project" value="UniProtKB-KW"/>
</dbReference>
<dbReference type="GO" id="GO:0003700">
    <property type="term" value="F:DNA-binding transcription factor activity"/>
    <property type="evidence" value="ECO:0007669"/>
    <property type="project" value="InterPro"/>
</dbReference>
<evidence type="ECO:0000259" key="4">
    <source>
        <dbReference type="PROSITE" id="PS50045"/>
    </source>
</evidence>
<accession>A0A1I3KU42</accession>
<feature type="transmembrane region" description="Helical" evidence="3">
    <location>
        <begin position="33"/>
        <end position="58"/>
    </location>
</feature>
<dbReference type="InterPro" id="IPR002078">
    <property type="entry name" value="Sigma_54_int"/>
</dbReference>
<dbReference type="InterPro" id="IPR017183">
    <property type="entry name" value="Sigma54_dep_tscrpt_act_RtcR"/>
</dbReference>
<keyword evidence="8" id="KW-1185">Reference proteome</keyword>
<dbReference type="InterPro" id="IPR003593">
    <property type="entry name" value="AAA+_ATPase"/>
</dbReference>
<dbReference type="SUPFAM" id="SSF52540">
    <property type="entry name" value="P-loop containing nucleoside triphosphate hydrolases"/>
    <property type="match status" value="1"/>
</dbReference>
<dbReference type="Proteomes" id="UP000198919">
    <property type="component" value="Unassembled WGS sequence"/>
</dbReference>
<keyword evidence="2" id="KW-0067">ATP-binding</keyword>
<keyword evidence="1" id="KW-0547">Nucleotide-binding</keyword>
<dbReference type="PANTHER" id="PTHR32071">
    <property type="entry name" value="TRANSCRIPTIONAL REGULATORY PROTEIN"/>
    <property type="match status" value="1"/>
</dbReference>
<dbReference type="InterPro" id="IPR058031">
    <property type="entry name" value="AAA_lid_NorR"/>
</dbReference>
<dbReference type="Pfam" id="PF06956">
    <property type="entry name" value="RtcR"/>
    <property type="match status" value="1"/>
</dbReference>
<dbReference type="Gene3D" id="1.10.8.60">
    <property type="match status" value="1"/>
</dbReference>
<dbReference type="Gene3D" id="3.40.50.300">
    <property type="entry name" value="P-loop containing nucleotide triphosphate hydrolases"/>
    <property type="match status" value="1"/>
</dbReference>
<keyword evidence="3" id="KW-1133">Transmembrane helix</keyword>
<dbReference type="AlphaFoldDB" id="A0A1I3KU42"/>
<dbReference type="EMBL" id="NITY01000003">
    <property type="protein sequence ID" value="PHM45148.1"/>
    <property type="molecule type" value="Genomic_DNA"/>
</dbReference>
<evidence type="ECO:0000313" key="7">
    <source>
        <dbReference type="Proteomes" id="UP000198919"/>
    </source>
</evidence>
<dbReference type="CDD" id="cd00009">
    <property type="entry name" value="AAA"/>
    <property type="match status" value="1"/>
</dbReference>
<sequence length="596" mass="68886">MLFQRLTPLLLPITCQLWKKTGIFFIALKYNNFYLKIFLVIVFTAQFFYLPISLFINLDKRNTRKTMKRRVAIGILGTKLDRRGKKANRWTKWRPTVGMCQQPELPIDRLELLYQSNDSVLAGRVKEDIEQVSPQTKVVLNEIQLEDPWDFEEVYTALLDFAVRYPFDIENEEYLVHITTGTHVAQICWFLLTEARYLPAQLLQTSPNNEGEESHPEGVCTIIDLDLSRYTTLTSRFLHEQQEQVAFLKSGIATRNANFNRLIDQVERVALRSSAPMLLTGPTGAGKSFLARRIYQLRQSRHLIKGRFVEVNCATLRGDNAMSTLFGHIKGAFTGAIQPRNGLLREANGGILFLDEVAELGLDEQAMLLKAIEEKSFLPYGSDKEVHSDFQLIAGTHRDLNDWVAQGKFREDLYARINMWTYQLPGLAQRREDIEPNIDYELARYAQVQQTQVRFDKEARQLYLHFACSEQAQWRGNFRELSASVTRMATFAENGRINQQVVTEEITRLKQNWGKEEPFSLLSNSLLPNHLPEIDLFDRQQLETVIKVCRSANSLSEAGRKLFSVSRQHKKQPNDADRLRKYLARFGLDWESIQCH</sequence>
<dbReference type="InterPro" id="IPR027417">
    <property type="entry name" value="P-loop_NTPase"/>
</dbReference>
<dbReference type="InterPro" id="IPR025943">
    <property type="entry name" value="Sigma_54_int_dom_ATP-bd_2"/>
</dbReference>
<protein>
    <submittedName>
        <fullName evidence="6">Transcriptional regulatory protein RtcR</fullName>
    </submittedName>
    <submittedName>
        <fullName evidence="5">Two-component response regulator PilR</fullName>
    </submittedName>
</protein>
<reference evidence="7" key="2">
    <citation type="submission" date="2016-10" db="EMBL/GenBank/DDBJ databases">
        <authorList>
            <person name="Varghese N."/>
            <person name="Submissions S."/>
        </authorList>
    </citation>
    <scope>NUCLEOTIDE SEQUENCE [LARGE SCALE GENOMIC DNA]</scope>
    <source>
        <strain evidence="7">DSM 17908</strain>
    </source>
</reference>
<dbReference type="PROSITE" id="PS50045">
    <property type="entry name" value="SIGMA54_INTERACT_4"/>
    <property type="match status" value="1"/>
</dbReference>
<dbReference type="EMBL" id="FORG01000003">
    <property type="protein sequence ID" value="SFI75635.1"/>
    <property type="molecule type" value="Genomic_DNA"/>
</dbReference>
<dbReference type="STRING" id="351675.SAMN05421680_103185"/>
<evidence type="ECO:0000256" key="1">
    <source>
        <dbReference type="ARBA" id="ARBA00022741"/>
    </source>
</evidence>
<dbReference type="PROSITE" id="PS00676">
    <property type="entry name" value="SIGMA54_INTERACT_2"/>
    <property type="match status" value="1"/>
</dbReference>
<evidence type="ECO:0000313" key="5">
    <source>
        <dbReference type="EMBL" id="PHM45148.1"/>
    </source>
</evidence>
<dbReference type="InterPro" id="IPR009715">
    <property type="entry name" value="RtcR"/>
</dbReference>
<feature type="domain" description="Sigma-54 factor interaction" evidence="4">
    <location>
        <begin position="252"/>
        <end position="490"/>
    </location>
</feature>
<dbReference type="FunFam" id="3.40.50.300:FF:001653">
    <property type="entry name" value="Transcriptional regulator RtcR"/>
    <property type="match status" value="1"/>
</dbReference>
<evidence type="ECO:0000256" key="2">
    <source>
        <dbReference type="ARBA" id="ARBA00022840"/>
    </source>
</evidence>
<dbReference type="Pfam" id="PF00158">
    <property type="entry name" value="Sigma54_activat"/>
    <property type="match status" value="1"/>
</dbReference>
<dbReference type="SMART" id="SM00382">
    <property type="entry name" value="AAA"/>
    <property type="match status" value="1"/>
</dbReference>